<reference evidence="1 2" key="1">
    <citation type="submission" date="2018-11" db="EMBL/GenBank/DDBJ databases">
        <authorList>
            <person name="Zhou Z."/>
            <person name="Wang G."/>
        </authorList>
    </citation>
    <scope>NUCLEOTIDE SEQUENCE [LARGE SCALE GENOMIC DNA]</scope>
    <source>
        <strain evidence="1 2">KCTC42998</strain>
    </source>
</reference>
<sequence>MITKEQLINSFGRPVTITQGEAVISGRIYPLSGLQIEGYLSSNSEEAYIQVDGEDPTRPKTFPLAAIEFV</sequence>
<protein>
    <submittedName>
        <fullName evidence="1">Uncharacterized protein</fullName>
    </submittedName>
</protein>
<gene>
    <name evidence="1" type="ORF">EHT87_14280</name>
</gene>
<organism evidence="1 2">
    <name type="scientific">Larkinella knui</name>
    <dbReference type="NCBI Taxonomy" id="2025310"/>
    <lineage>
        <taxon>Bacteria</taxon>
        <taxon>Pseudomonadati</taxon>
        <taxon>Bacteroidota</taxon>
        <taxon>Cytophagia</taxon>
        <taxon>Cytophagales</taxon>
        <taxon>Spirosomataceae</taxon>
        <taxon>Larkinella</taxon>
    </lineage>
</organism>
<name>A0A3P1CJR9_9BACT</name>
<accession>A0A3P1CJR9</accession>
<evidence type="ECO:0000313" key="1">
    <source>
        <dbReference type="EMBL" id="RRB13440.1"/>
    </source>
</evidence>
<dbReference type="AlphaFoldDB" id="A0A3P1CJR9"/>
<dbReference type="Proteomes" id="UP000274271">
    <property type="component" value="Unassembled WGS sequence"/>
</dbReference>
<dbReference type="EMBL" id="RQJP01000003">
    <property type="protein sequence ID" value="RRB13440.1"/>
    <property type="molecule type" value="Genomic_DNA"/>
</dbReference>
<proteinExistence type="predicted"/>
<keyword evidence="2" id="KW-1185">Reference proteome</keyword>
<comment type="caution">
    <text evidence="1">The sequence shown here is derived from an EMBL/GenBank/DDBJ whole genome shotgun (WGS) entry which is preliminary data.</text>
</comment>
<evidence type="ECO:0000313" key="2">
    <source>
        <dbReference type="Proteomes" id="UP000274271"/>
    </source>
</evidence>